<evidence type="ECO:0000313" key="1">
    <source>
        <dbReference type="EMBL" id="JAD14939.1"/>
    </source>
</evidence>
<reference evidence="1" key="2">
    <citation type="journal article" date="2015" name="Data Brief">
        <title>Shoot transcriptome of the giant reed, Arundo donax.</title>
        <authorList>
            <person name="Barrero R.A."/>
            <person name="Guerrero F.D."/>
            <person name="Moolhuijzen P."/>
            <person name="Goolsby J.A."/>
            <person name="Tidwell J."/>
            <person name="Bellgard S.E."/>
            <person name="Bellgard M.I."/>
        </authorList>
    </citation>
    <scope>NUCLEOTIDE SEQUENCE</scope>
    <source>
        <tissue evidence="1">Shoot tissue taken approximately 20 cm above the soil surface</tissue>
    </source>
</reference>
<dbReference type="EMBL" id="GBRH01282956">
    <property type="protein sequence ID" value="JAD14939.1"/>
    <property type="molecule type" value="Transcribed_RNA"/>
</dbReference>
<name>A0A0A8XNG3_ARUDO</name>
<protein>
    <submittedName>
        <fullName evidence="1">Uncharacterized protein</fullName>
    </submittedName>
</protein>
<dbReference type="AlphaFoldDB" id="A0A0A8XNG3"/>
<reference evidence="1" key="1">
    <citation type="submission" date="2014-09" db="EMBL/GenBank/DDBJ databases">
        <authorList>
            <person name="Magalhaes I.L.F."/>
            <person name="Oliveira U."/>
            <person name="Santos F.R."/>
            <person name="Vidigal T.H.D.A."/>
            <person name="Brescovit A.D."/>
            <person name="Santos A.J."/>
        </authorList>
    </citation>
    <scope>NUCLEOTIDE SEQUENCE</scope>
    <source>
        <tissue evidence="1">Shoot tissue taken approximately 20 cm above the soil surface</tissue>
    </source>
</reference>
<proteinExistence type="predicted"/>
<organism evidence="1">
    <name type="scientific">Arundo donax</name>
    <name type="common">Giant reed</name>
    <name type="synonym">Donax arundinaceus</name>
    <dbReference type="NCBI Taxonomy" id="35708"/>
    <lineage>
        <taxon>Eukaryota</taxon>
        <taxon>Viridiplantae</taxon>
        <taxon>Streptophyta</taxon>
        <taxon>Embryophyta</taxon>
        <taxon>Tracheophyta</taxon>
        <taxon>Spermatophyta</taxon>
        <taxon>Magnoliopsida</taxon>
        <taxon>Liliopsida</taxon>
        <taxon>Poales</taxon>
        <taxon>Poaceae</taxon>
        <taxon>PACMAD clade</taxon>
        <taxon>Arundinoideae</taxon>
        <taxon>Arundineae</taxon>
        <taxon>Arundo</taxon>
    </lineage>
</organism>
<sequence length="39" mass="4364">MDFMLHLDHQSCLDGLRAVEIPVVRVGRVSHVPAQVLPQ</sequence>
<accession>A0A0A8XNG3</accession>